<evidence type="ECO:0000313" key="3">
    <source>
        <dbReference type="Proteomes" id="UP000250140"/>
    </source>
</evidence>
<gene>
    <name evidence="2" type="ORF">AOQ84DRAFT_336188</name>
</gene>
<keyword evidence="1" id="KW-1133">Transmembrane helix</keyword>
<evidence type="ECO:0000256" key="1">
    <source>
        <dbReference type="SAM" id="Phobius"/>
    </source>
</evidence>
<proteinExistence type="predicted"/>
<keyword evidence="3" id="KW-1185">Reference proteome</keyword>
<dbReference type="AlphaFoldDB" id="A0A8E2F648"/>
<dbReference type="EMBL" id="KV749087">
    <property type="protein sequence ID" value="OCL11260.1"/>
    <property type="molecule type" value="Genomic_DNA"/>
</dbReference>
<protein>
    <submittedName>
        <fullName evidence="2">Uncharacterized protein</fullName>
    </submittedName>
</protein>
<dbReference type="OrthoDB" id="5377194at2759"/>
<sequence>METSGDRSYHRNLGNTVFTVLFSMIAMSVLYEKRWFSQLNLQVIQLQRDIVVGSSALLLNLGFTRMLVQEYPRFPAVALLQDKAATYQANLVPEPLKCFLNHFDPSSPMCSSLSRKDLLGSYSCNCNDSWVPGVQEEYPNTDTGHRYVSFRPAGYVISRGANFYMTIQAFFTYNTSHIESNSIPSPDLWLMVYDPSLEWKDAYYNGYGPITLFNANGVTTINIGLVYYESLNGTGYYSYDIELSTTPNINLVCDVSEDDIALCHTSLVIQIPRFDRSVNKQQMSMTWPDVATEAGSYFAFVQFLSWIFSGQVWATA</sequence>
<keyword evidence="1" id="KW-0812">Transmembrane</keyword>
<feature type="transmembrane region" description="Helical" evidence="1">
    <location>
        <begin position="12"/>
        <end position="30"/>
    </location>
</feature>
<dbReference type="Proteomes" id="UP000250140">
    <property type="component" value="Unassembled WGS sequence"/>
</dbReference>
<organism evidence="2 3">
    <name type="scientific">Glonium stellatum</name>
    <dbReference type="NCBI Taxonomy" id="574774"/>
    <lineage>
        <taxon>Eukaryota</taxon>
        <taxon>Fungi</taxon>
        <taxon>Dikarya</taxon>
        <taxon>Ascomycota</taxon>
        <taxon>Pezizomycotina</taxon>
        <taxon>Dothideomycetes</taxon>
        <taxon>Pleosporomycetidae</taxon>
        <taxon>Gloniales</taxon>
        <taxon>Gloniaceae</taxon>
        <taxon>Glonium</taxon>
    </lineage>
</organism>
<evidence type="ECO:0000313" key="2">
    <source>
        <dbReference type="EMBL" id="OCL11260.1"/>
    </source>
</evidence>
<reference evidence="2 3" key="1">
    <citation type="journal article" date="2016" name="Nat. Commun.">
        <title>Ectomycorrhizal ecology is imprinted in the genome of the dominant symbiotic fungus Cenococcum geophilum.</title>
        <authorList>
            <consortium name="DOE Joint Genome Institute"/>
            <person name="Peter M."/>
            <person name="Kohler A."/>
            <person name="Ohm R.A."/>
            <person name="Kuo A."/>
            <person name="Krutzmann J."/>
            <person name="Morin E."/>
            <person name="Arend M."/>
            <person name="Barry K.W."/>
            <person name="Binder M."/>
            <person name="Choi C."/>
            <person name="Clum A."/>
            <person name="Copeland A."/>
            <person name="Grisel N."/>
            <person name="Haridas S."/>
            <person name="Kipfer T."/>
            <person name="LaButti K."/>
            <person name="Lindquist E."/>
            <person name="Lipzen A."/>
            <person name="Maire R."/>
            <person name="Meier B."/>
            <person name="Mihaltcheva S."/>
            <person name="Molinier V."/>
            <person name="Murat C."/>
            <person name="Poggeler S."/>
            <person name="Quandt C.A."/>
            <person name="Sperisen C."/>
            <person name="Tritt A."/>
            <person name="Tisserant E."/>
            <person name="Crous P.W."/>
            <person name="Henrissat B."/>
            <person name="Nehls U."/>
            <person name="Egli S."/>
            <person name="Spatafora J.W."/>
            <person name="Grigoriev I.V."/>
            <person name="Martin F.M."/>
        </authorList>
    </citation>
    <scope>NUCLEOTIDE SEQUENCE [LARGE SCALE GENOMIC DNA]</scope>
    <source>
        <strain evidence="2 3">CBS 207.34</strain>
    </source>
</reference>
<keyword evidence="1" id="KW-0472">Membrane</keyword>
<name>A0A8E2F648_9PEZI</name>
<accession>A0A8E2F648</accession>